<dbReference type="GO" id="GO:0008408">
    <property type="term" value="F:3'-5' exonuclease activity"/>
    <property type="evidence" value="ECO:0007669"/>
    <property type="project" value="TreeGrafter"/>
</dbReference>
<dbReference type="SMART" id="SM00116">
    <property type="entry name" value="CBS"/>
    <property type="match status" value="2"/>
</dbReference>
<dbReference type="InterPro" id="IPR013520">
    <property type="entry name" value="Ribonucl_H"/>
</dbReference>
<name>A0A7S8HBZ5_9HYPH</name>
<dbReference type="Gene3D" id="3.30.420.10">
    <property type="entry name" value="Ribonuclease H-like superfamily/Ribonuclease H"/>
    <property type="match status" value="1"/>
</dbReference>
<dbReference type="Pfam" id="PF03445">
    <property type="entry name" value="DUF294"/>
    <property type="match status" value="1"/>
</dbReference>
<reference evidence="8 9" key="1">
    <citation type="submission" date="2020-06" db="EMBL/GenBank/DDBJ databases">
        <title>Genome sequence of 2 isolates from Red Sea Mangroves.</title>
        <authorList>
            <person name="Sefrji F."/>
            <person name="Michoud G."/>
            <person name="Merlino G."/>
            <person name="Daffonchio D."/>
        </authorList>
    </citation>
    <scope>NUCLEOTIDE SEQUENCE [LARGE SCALE GENOMIC DNA]</scope>
    <source>
        <strain evidence="8 9">R1DC25</strain>
    </source>
</reference>
<accession>A0A7S8HBZ5</accession>
<dbReference type="Gene3D" id="3.10.580.10">
    <property type="entry name" value="CBS-domain"/>
    <property type="match status" value="1"/>
</dbReference>
<dbReference type="InterPro" id="IPR046342">
    <property type="entry name" value="CBS_dom_sf"/>
</dbReference>
<dbReference type="GO" id="GO:0003676">
    <property type="term" value="F:nucleic acid binding"/>
    <property type="evidence" value="ECO:0007669"/>
    <property type="project" value="InterPro"/>
</dbReference>
<dbReference type="Proteomes" id="UP000593594">
    <property type="component" value="Chromosome"/>
</dbReference>
<dbReference type="Pfam" id="PF10335">
    <property type="entry name" value="DUF294_C"/>
    <property type="match status" value="1"/>
</dbReference>
<dbReference type="PROSITE" id="PS51371">
    <property type="entry name" value="CBS"/>
    <property type="match status" value="2"/>
</dbReference>
<dbReference type="SUPFAM" id="SSF53098">
    <property type="entry name" value="Ribonuclease H-like"/>
    <property type="match status" value="1"/>
</dbReference>
<evidence type="ECO:0000313" key="9">
    <source>
        <dbReference type="Proteomes" id="UP000593594"/>
    </source>
</evidence>
<dbReference type="SUPFAM" id="SSF54631">
    <property type="entry name" value="CBS-domain pair"/>
    <property type="match status" value="1"/>
</dbReference>
<dbReference type="AlphaFoldDB" id="A0A7S8HBZ5"/>
<comment type="subunit">
    <text evidence="5">DNA polymerase III contains a core (composed of alpha, epsilon and theta chains) that associates with a tau subunit. This core dimerizes to form the POLIII' complex. PolIII' associates with the gamma complex (composed of gamma, delta, delta', psi and chi chains) and with the beta chain to form the complete DNA polymerase III complex.</text>
</comment>
<dbReference type="InterPro" id="IPR000644">
    <property type="entry name" value="CBS_dom"/>
</dbReference>
<comment type="function">
    <text evidence="4">DNA polymerase III is a complex, multichain enzyme responsible for most of the replicative synthesis in bacteria. The epsilon subunit contain the editing function and is a proofreading 3'-5' exonuclease.</text>
</comment>
<evidence type="ECO:0000256" key="1">
    <source>
        <dbReference type="ARBA" id="ARBA00022722"/>
    </source>
</evidence>
<dbReference type="FunFam" id="3.30.420.10:FF:000045">
    <property type="entry name" value="3'-5' exonuclease DinG"/>
    <property type="match status" value="1"/>
</dbReference>
<evidence type="ECO:0000256" key="6">
    <source>
        <dbReference type="PROSITE-ProRule" id="PRU00703"/>
    </source>
</evidence>
<keyword evidence="3" id="KW-0269">Exonuclease</keyword>
<organism evidence="8 9">
    <name type="scientific">Kaustia mangrovi</name>
    <dbReference type="NCBI Taxonomy" id="2593653"/>
    <lineage>
        <taxon>Bacteria</taxon>
        <taxon>Pseudomonadati</taxon>
        <taxon>Pseudomonadota</taxon>
        <taxon>Alphaproteobacteria</taxon>
        <taxon>Hyphomicrobiales</taxon>
        <taxon>Parvibaculaceae</taxon>
        <taxon>Kaustia</taxon>
    </lineage>
</organism>
<dbReference type="KEGG" id="kmn:HW532_10430"/>
<sequence>MVGVANSTPLLALDAAALDMETTGLDAEAARVVQLAAIRVRDGAIRPKETFETLVDPEMPVPESSTAIHGIAPSDLRDAPRFDAVALDLERFLGGAVVIGHNIGFDLTVLRNEYRRVGMKWYRPRSLCTMMLARLVGRSLPDFSLDAVAAWLGVAIEGRHTAPGDARAAADIFLRLIPLLRAAGIRTLAEAEAATRAQADTVARQIEAGWVAPVRARGNDQDAALRAIDSYPFRHRARDVMSAPPLWAEPGMACDAAARALAEKGVSAFFVRDAAGDGGEAGIVTERDLLRALANPEIRDRTVGGIASRPLVCVAEDDFVYRAIGTMRRHGIRHLGVTGSDGGIVGALTSTDVMRERADEALILGDELGHAESVPALGAIWARQPIVARSLLEEGVPARDIAAVLSTELRMLTARAAGLAEARMRDEGRGGPPVPYCVLVLGSGGRGESLLAPDQDNAVVFASGTPGSEEDRWFEALGTHMSDILHEVGVPYCRGGVMASKADWRHDLAGWRETVDGWLKRGDWKDVCYVDIFYDLHAVHGDRDLARAVAEHAYGRARQAPGFLKLLAAAATDFTAPLGLFGGIRTRDGRVDLKRGGLLALVSGARVLALRHGVTERSTRRRLEAVMALGEGNADDLADVVEAHEILLGEILAQQLRDMEDGIPPSGSVAVKGLGRHETARLKWALRQVDVMNTLVGDPMAFG</sequence>
<dbReference type="InterPro" id="IPR005105">
    <property type="entry name" value="GlnD_Uridyltrans_N"/>
</dbReference>
<feature type="domain" description="CBS" evidence="7">
    <location>
        <begin position="307"/>
        <end position="367"/>
    </location>
</feature>
<evidence type="ECO:0000313" key="8">
    <source>
        <dbReference type="EMBL" id="QPC43066.1"/>
    </source>
</evidence>
<dbReference type="InterPro" id="IPR018821">
    <property type="entry name" value="DUF294_put_nucleoTrafse_sb-bd"/>
</dbReference>
<evidence type="ECO:0000256" key="2">
    <source>
        <dbReference type="ARBA" id="ARBA00022801"/>
    </source>
</evidence>
<dbReference type="SMART" id="SM00479">
    <property type="entry name" value="EXOIII"/>
    <property type="match status" value="1"/>
</dbReference>
<evidence type="ECO:0000256" key="3">
    <source>
        <dbReference type="ARBA" id="ARBA00022839"/>
    </source>
</evidence>
<dbReference type="GO" id="GO:0006259">
    <property type="term" value="P:DNA metabolic process"/>
    <property type="evidence" value="ECO:0007669"/>
    <property type="project" value="UniProtKB-ARBA"/>
</dbReference>
<gene>
    <name evidence="8" type="ORF">HW532_10430</name>
</gene>
<keyword evidence="6" id="KW-0129">CBS domain</keyword>
<feature type="domain" description="CBS" evidence="7">
    <location>
        <begin position="241"/>
        <end position="301"/>
    </location>
</feature>
<proteinExistence type="predicted"/>
<keyword evidence="2" id="KW-0378">Hydrolase</keyword>
<evidence type="ECO:0000259" key="7">
    <source>
        <dbReference type="PROSITE" id="PS51371"/>
    </source>
</evidence>
<dbReference type="GO" id="GO:0008773">
    <property type="term" value="F:[protein-PII] uridylyltransferase activity"/>
    <property type="evidence" value="ECO:0007669"/>
    <property type="project" value="InterPro"/>
</dbReference>
<keyword evidence="9" id="KW-1185">Reference proteome</keyword>
<dbReference type="GO" id="GO:0005829">
    <property type="term" value="C:cytosol"/>
    <property type="evidence" value="ECO:0007669"/>
    <property type="project" value="TreeGrafter"/>
</dbReference>
<evidence type="ECO:0000256" key="5">
    <source>
        <dbReference type="ARBA" id="ARBA00026073"/>
    </source>
</evidence>
<dbReference type="RefSeq" id="WP_213164306.1">
    <property type="nucleotide sequence ID" value="NZ_CP058214.1"/>
</dbReference>
<evidence type="ECO:0000256" key="4">
    <source>
        <dbReference type="ARBA" id="ARBA00025483"/>
    </source>
</evidence>
<dbReference type="Pfam" id="PF00929">
    <property type="entry name" value="RNase_T"/>
    <property type="match status" value="1"/>
</dbReference>
<dbReference type="EMBL" id="CP058214">
    <property type="protein sequence ID" value="QPC43066.1"/>
    <property type="molecule type" value="Genomic_DNA"/>
</dbReference>
<protein>
    <submittedName>
        <fullName evidence="8">CBS domain-containing protein</fullName>
    </submittedName>
</protein>
<dbReference type="CDD" id="cd06127">
    <property type="entry name" value="DEDDh"/>
    <property type="match status" value="1"/>
</dbReference>
<dbReference type="InterPro" id="IPR012337">
    <property type="entry name" value="RNaseH-like_sf"/>
</dbReference>
<dbReference type="PANTHER" id="PTHR30231">
    <property type="entry name" value="DNA POLYMERASE III SUBUNIT EPSILON"/>
    <property type="match status" value="1"/>
</dbReference>
<dbReference type="Pfam" id="PF00571">
    <property type="entry name" value="CBS"/>
    <property type="match status" value="2"/>
</dbReference>
<dbReference type="PANTHER" id="PTHR30231:SF4">
    <property type="entry name" value="PROTEIN NEN2"/>
    <property type="match status" value="1"/>
</dbReference>
<dbReference type="CDD" id="cd05401">
    <property type="entry name" value="NT_GlnE_GlnD_like"/>
    <property type="match status" value="1"/>
</dbReference>
<keyword evidence="1" id="KW-0540">Nuclease</keyword>
<dbReference type="InterPro" id="IPR036397">
    <property type="entry name" value="RNaseH_sf"/>
</dbReference>